<sequence length="54" mass="5986">MLHDEAPVQRLWALLTGLMIGARSPYPRMHGMIMVNTLSNQVEAARGREAAIPN</sequence>
<name>A0A1U7P4M5_9DEIO</name>
<evidence type="ECO:0000313" key="2">
    <source>
        <dbReference type="Proteomes" id="UP000186607"/>
    </source>
</evidence>
<protein>
    <submittedName>
        <fullName evidence="1">Uncharacterized protein</fullName>
    </submittedName>
</protein>
<reference evidence="1 2" key="1">
    <citation type="submission" date="2017-01" db="EMBL/GenBank/DDBJ databases">
        <title>Genome Analysis of Deinococcus marmoris KOPRI26562.</title>
        <authorList>
            <person name="Kim J.H."/>
            <person name="Oh H.-M."/>
        </authorList>
    </citation>
    <scope>NUCLEOTIDE SEQUENCE [LARGE SCALE GENOMIC DNA]</scope>
    <source>
        <strain evidence="1 2">KOPRI26562</strain>
    </source>
</reference>
<dbReference type="Proteomes" id="UP000186607">
    <property type="component" value="Unassembled WGS sequence"/>
</dbReference>
<comment type="caution">
    <text evidence="1">The sequence shown here is derived from an EMBL/GenBank/DDBJ whole genome shotgun (WGS) entry which is preliminary data.</text>
</comment>
<gene>
    <name evidence="1" type="ORF">BOO71_0000400</name>
</gene>
<dbReference type="EMBL" id="MSTI01000007">
    <property type="protein sequence ID" value="OLV20124.1"/>
    <property type="molecule type" value="Genomic_DNA"/>
</dbReference>
<organism evidence="1 2">
    <name type="scientific">Deinococcus marmoris</name>
    <dbReference type="NCBI Taxonomy" id="249408"/>
    <lineage>
        <taxon>Bacteria</taxon>
        <taxon>Thermotogati</taxon>
        <taxon>Deinococcota</taxon>
        <taxon>Deinococci</taxon>
        <taxon>Deinococcales</taxon>
        <taxon>Deinococcaceae</taxon>
        <taxon>Deinococcus</taxon>
    </lineage>
</organism>
<evidence type="ECO:0000313" key="1">
    <source>
        <dbReference type="EMBL" id="OLV20124.1"/>
    </source>
</evidence>
<proteinExistence type="predicted"/>
<keyword evidence="2" id="KW-1185">Reference proteome</keyword>
<accession>A0A1U7P4M5</accession>
<dbReference type="AlphaFoldDB" id="A0A1U7P4M5"/>